<gene>
    <name evidence="2" type="ORF">H8E41_10110</name>
</gene>
<proteinExistence type="predicted"/>
<dbReference type="Pfam" id="PF07603">
    <property type="entry name" value="Lcl_C"/>
    <property type="match status" value="1"/>
</dbReference>
<dbReference type="InterPro" id="IPR011460">
    <property type="entry name" value="Lcl_C"/>
</dbReference>
<name>A0A8J6TG46_9BACT</name>
<organism evidence="2 3">
    <name type="scientific">Candidatus Desulfobia pelagia</name>
    <dbReference type="NCBI Taxonomy" id="2841692"/>
    <lineage>
        <taxon>Bacteria</taxon>
        <taxon>Pseudomonadati</taxon>
        <taxon>Thermodesulfobacteriota</taxon>
        <taxon>Desulfobulbia</taxon>
        <taxon>Desulfobulbales</taxon>
        <taxon>Desulfobulbaceae</taxon>
        <taxon>Candidatus Desulfobia</taxon>
    </lineage>
</organism>
<evidence type="ECO:0000313" key="3">
    <source>
        <dbReference type="Proteomes" id="UP000614424"/>
    </source>
</evidence>
<accession>A0A8J6TG46</accession>
<comment type="caution">
    <text evidence="2">The sequence shown here is derived from an EMBL/GenBank/DDBJ whole genome shotgun (WGS) entry which is preliminary data.</text>
</comment>
<evidence type="ECO:0000313" key="2">
    <source>
        <dbReference type="EMBL" id="MBC8318248.1"/>
    </source>
</evidence>
<sequence length="152" mass="17205">MEKYGKIIYLVILFTCFFGLRGEAADPNQGNNFVVSEDNTVLDTKTGLMWATRDNEVDTNWDAAKSYCENYSAGGHTDWRLPTLEELGTIYDHPSAKRFRTFDPITLSACCPWASDTRGKRARTIFFMNGEINTFPKKSSTGFRALPVRKAQ</sequence>
<dbReference type="EMBL" id="JACNJZ010000140">
    <property type="protein sequence ID" value="MBC8318248.1"/>
    <property type="molecule type" value="Genomic_DNA"/>
</dbReference>
<evidence type="ECO:0000259" key="1">
    <source>
        <dbReference type="Pfam" id="PF07603"/>
    </source>
</evidence>
<dbReference type="Proteomes" id="UP000614424">
    <property type="component" value="Unassembled WGS sequence"/>
</dbReference>
<dbReference type="AlphaFoldDB" id="A0A8J6TG46"/>
<feature type="domain" description="Lcl C-terminal" evidence="1">
    <location>
        <begin position="39"/>
        <end position="149"/>
    </location>
</feature>
<reference evidence="2 3" key="1">
    <citation type="submission" date="2020-08" db="EMBL/GenBank/DDBJ databases">
        <title>Bridging the membrane lipid divide: bacteria of the FCB group superphylum have the potential to synthesize archaeal ether lipids.</title>
        <authorList>
            <person name="Villanueva L."/>
            <person name="Von Meijenfeldt F.A.B."/>
            <person name="Westbye A.B."/>
            <person name="Yadav S."/>
            <person name="Hopmans E.C."/>
            <person name="Dutilh B.E."/>
            <person name="Sinninghe Damste J.S."/>
        </authorList>
    </citation>
    <scope>NUCLEOTIDE SEQUENCE [LARGE SCALE GENOMIC DNA]</scope>
    <source>
        <strain evidence="2">NIOZ-UU47</strain>
    </source>
</reference>
<protein>
    <submittedName>
        <fullName evidence="2">DUF1566 domain-containing protein</fullName>
    </submittedName>
</protein>